<dbReference type="Pfam" id="PF01855">
    <property type="entry name" value="POR_N"/>
    <property type="match status" value="1"/>
</dbReference>
<gene>
    <name evidence="4" type="primary">korA</name>
    <name evidence="4" type="ORF">KL86DPRO_11686</name>
</gene>
<dbReference type="InterPro" id="IPR009014">
    <property type="entry name" value="Transketo_C/PFOR_II"/>
</dbReference>
<dbReference type="FunFam" id="3.40.50.970:FF:000022">
    <property type="entry name" value="2-oxoglutarate ferredoxin oxidoreductase alpha subunit"/>
    <property type="match status" value="1"/>
</dbReference>
<sequence length="381" mass="41555">MNMATQKTVRFMQGNEAVVEGAIMAGCRFFAGYPITPASEITEGMSVRLPPLGGVFLQMEDEIASMGAVIGASMGGMKALTATSGPGFSLKQENIGVACAMEIPCVIVDVMRGGPASGMSTLPMQSDVMQARWGCHGDHPIIVLAPATVEDCFHLTVKAFNLSEKTRIPVIIASDALVGHVRERVEIPAPEDVPVFNRRKTTVPPEDYLPFHGEEDGVPLWADRGTAYRYHMCSNCHTEKGFPADSNSAVMEKLLGRLLKKMETFEEDITTYKAYNTDGADTLVIAYGSCARSAFEASDRLAAEGKKVGVLQLMSLWPFPEKLVHRFCEGASTIIFPEMNSGQMIKEARLAANKTIHGLNRFDGKIIHPQQIIDKIREVSR</sequence>
<dbReference type="PANTHER" id="PTHR43088:SF1">
    <property type="entry name" value="SUBUNIT OF PYRUVATE:FLAVODOXIN OXIDOREDUCTASE"/>
    <property type="match status" value="1"/>
</dbReference>
<name>A0A212JKC6_9DELT</name>
<dbReference type="CDD" id="cd07034">
    <property type="entry name" value="TPP_PYR_PFOR_IOR-alpha_like"/>
    <property type="match status" value="1"/>
</dbReference>
<evidence type="ECO:0000256" key="1">
    <source>
        <dbReference type="ARBA" id="ARBA00023002"/>
    </source>
</evidence>
<dbReference type="InterPro" id="IPR033412">
    <property type="entry name" value="PFOR_II"/>
</dbReference>
<dbReference type="SUPFAM" id="SSF52518">
    <property type="entry name" value="Thiamin diphosphate-binding fold (THDP-binding)"/>
    <property type="match status" value="1"/>
</dbReference>
<evidence type="ECO:0000259" key="2">
    <source>
        <dbReference type="Pfam" id="PF01855"/>
    </source>
</evidence>
<feature type="domain" description="Pyruvate:ferredoxin oxidoreductase core" evidence="3">
    <location>
        <begin position="280"/>
        <end position="372"/>
    </location>
</feature>
<dbReference type="NCBIfam" id="NF006412">
    <property type="entry name" value="PRK08659.1"/>
    <property type="match status" value="1"/>
</dbReference>
<dbReference type="Gene3D" id="3.40.50.920">
    <property type="match status" value="1"/>
</dbReference>
<dbReference type="GO" id="GO:0047553">
    <property type="term" value="F:2-oxoglutarate synthase activity"/>
    <property type="evidence" value="ECO:0007669"/>
    <property type="project" value="UniProtKB-EC"/>
</dbReference>
<dbReference type="InterPro" id="IPR002880">
    <property type="entry name" value="Pyrv_Fd/Flavodoxin_OxRdtase_N"/>
</dbReference>
<dbReference type="PANTHER" id="PTHR43088">
    <property type="entry name" value="SUBUNIT OF PYRUVATE:FLAVODOXIN OXIDOREDUCTASE-RELATED"/>
    <property type="match status" value="1"/>
</dbReference>
<proteinExistence type="predicted"/>
<dbReference type="InterPro" id="IPR052368">
    <property type="entry name" value="2-oxoacid_oxidoreductase"/>
</dbReference>
<reference evidence="4" key="1">
    <citation type="submission" date="2016-04" db="EMBL/GenBank/DDBJ databases">
        <authorList>
            <person name="Evans L.H."/>
            <person name="Alamgir A."/>
            <person name="Owens N."/>
            <person name="Weber N.D."/>
            <person name="Virtaneva K."/>
            <person name="Barbian K."/>
            <person name="Babar A."/>
            <person name="Rosenke K."/>
        </authorList>
    </citation>
    <scope>NUCLEOTIDE SEQUENCE</scope>
    <source>
        <strain evidence="4">86</strain>
    </source>
</reference>
<accession>A0A212JKC6</accession>
<protein>
    <submittedName>
        <fullName evidence="4">2-oxoglutarate synthase subunit KorA</fullName>
        <ecNumber evidence="4">1.2.7.3</ecNumber>
    </submittedName>
</protein>
<organism evidence="4">
    <name type="scientific">uncultured delta proteobacterium</name>
    <dbReference type="NCBI Taxonomy" id="34034"/>
    <lineage>
        <taxon>Bacteria</taxon>
        <taxon>Deltaproteobacteria</taxon>
        <taxon>environmental samples</taxon>
    </lineage>
</organism>
<dbReference type="Gene3D" id="3.40.50.970">
    <property type="match status" value="1"/>
</dbReference>
<dbReference type="InterPro" id="IPR029061">
    <property type="entry name" value="THDP-binding"/>
</dbReference>
<keyword evidence="1 4" id="KW-0560">Oxidoreductase</keyword>
<evidence type="ECO:0000259" key="3">
    <source>
        <dbReference type="Pfam" id="PF17147"/>
    </source>
</evidence>
<dbReference type="EMBL" id="FLUQ01000001">
    <property type="protein sequence ID" value="SBV99893.1"/>
    <property type="molecule type" value="Genomic_DNA"/>
</dbReference>
<dbReference type="AlphaFoldDB" id="A0A212JKC6"/>
<dbReference type="EC" id="1.2.7.3" evidence="4"/>
<feature type="domain" description="Pyruvate flavodoxin/ferredoxin oxidoreductase pyrimidine binding" evidence="2">
    <location>
        <begin position="20"/>
        <end position="250"/>
    </location>
</feature>
<dbReference type="Pfam" id="PF17147">
    <property type="entry name" value="PFOR_II"/>
    <property type="match status" value="1"/>
</dbReference>
<evidence type="ECO:0000313" key="4">
    <source>
        <dbReference type="EMBL" id="SBV99893.1"/>
    </source>
</evidence>
<dbReference type="SUPFAM" id="SSF52922">
    <property type="entry name" value="TK C-terminal domain-like"/>
    <property type="match status" value="1"/>
</dbReference>